<evidence type="ECO:0000313" key="2">
    <source>
        <dbReference type="Proteomes" id="UP000290433"/>
    </source>
</evidence>
<protein>
    <submittedName>
        <fullName evidence="1">Uncharacterized protein</fullName>
    </submittedName>
</protein>
<dbReference type="AlphaFoldDB" id="A0A444VWZ5"/>
<name>A0A444VWZ5_9FLAO</name>
<proteinExistence type="predicted"/>
<sequence>MLIPKLPKGILNSKNVAPELQLALPDLAPRPAGITLV</sequence>
<evidence type="ECO:0000313" key="1">
    <source>
        <dbReference type="EMBL" id="RYJ38110.1"/>
    </source>
</evidence>
<dbReference type="EMBL" id="JUIV01000010">
    <property type="protein sequence ID" value="RYJ38110.1"/>
    <property type="molecule type" value="Genomic_DNA"/>
</dbReference>
<reference evidence="1 2" key="1">
    <citation type="submission" date="2014-12" db="EMBL/GenBank/DDBJ databases">
        <title>Genome sequence of Flavobacterium anhuiense RCM74.</title>
        <authorList>
            <person name="Kim J.F."/>
            <person name="Song J.Y."/>
            <person name="Kwak M.-J."/>
            <person name="Lee S.-W."/>
        </authorList>
    </citation>
    <scope>NUCLEOTIDE SEQUENCE [LARGE SCALE GENOMIC DNA]</scope>
    <source>
        <strain evidence="1 2">RCM74</strain>
    </source>
</reference>
<organism evidence="1 2">
    <name type="scientific">Flavobacterium anhuiense</name>
    <dbReference type="NCBI Taxonomy" id="459526"/>
    <lineage>
        <taxon>Bacteria</taxon>
        <taxon>Pseudomonadati</taxon>
        <taxon>Bacteroidota</taxon>
        <taxon>Flavobacteriia</taxon>
        <taxon>Flavobacteriales</taxon>
        <taxon>Flavobacteriaceae</taxon>
        <taxon>Flavobacterium</taxon>
    </lineage>
</organism>
<accession>A0A444VWZ5</accession>
<gene>
    <name evidence="1" type="ORF">NU08_2725</name>
</gene>
<dbReference type="Proteomes" id="UP000290433">
    <property type="component" value="Unassembled WGS sequence"/>
</dbReference>
<comment type="caution">
    <text evidence="1">The sequence shown here is derived from an EMBL/GenBank/DDBJ whole genome shotgun (WGS) entry which is preliminary data.</text>
</comment>